<dbReference type="Proteomes" id="UP000005239">
    <property type="component" value="Unassembled WGS sequence"/>
</dbReference>
<accession>A0A454XMZ1</accession>
<name>A0A454XMZ1_PRIPA</name>
<evidence type="ECO:0000313" key="2">
    <source>
        <dbReference type="Proteomes" id="UP000005239"/>
    </source>
</evidence>
<evidence type="ECO:0000313" key="1">
    <source>
        <dbReference type="EnsemblMetazoa" id="PPA02683.1"/>
    </source>
</evidence>
<dbReference type="EnsemblMetazoa" id="PPA02683.1">
    <property type="protein sequence ID" value="PPA02683.1"/>
    <property type="gene ID" value="WBGene00092237"/>
</dbReference>
<dbReference type="AlphaFoldDB" id="A0A454XMZ1"/>
<sequence>MSFDLIAKLHHFFSTEKHERDSISERKMSEPYEPCDNDRMVREALSRQYAMERSFDLITYNPNFF</sequence>
<keyword evidence="2" id="KW-1185">Reference proteome</keyword>
<reference evidence="2" key="1">
    <citation type="journal article" date="2008" name="Nat. Genet.">
        <title>The Pristionchus pacificus genome provides a unique perspective on nematode lifestyle and parasitism.</title>
        <authorList>
            <person name="Dieterich C."/>
            <person name="Clifton S.W."/>
            <person name="Schuster L.N."/>
            <person name="Chinwalla A."/>
            <person name="Delehaunty K."/>
            <person name="Dinkelacker I."/>
            <person name="Fulton L."/>
            <person name="Fulton R."/>
            <person name="Godfrey J."/>
            <person name="Minx P."/>
            <person name="Mitreva M."/>
            <person name="Roeseler W."/>
            <person name="Tian H."/>
            <person name="Witte H."/>
            <person name="Yang S.P."/>
            <person name="Wilson R.K."/>
            <person name="Sommer R.J."/>
        </authorList>
    </citation>
    <scope>NUCLEOTIDE SEQUENCE [LARGE SCALE GENOMIC DNA]</scope>
    <source>
        <strain evidence="2">PS312</strain>
    </source>
</reference>
<protein>
    <submittedName>
        <fullName evidence="1">Uncharacterized protein</fullName>
    </submittedName>
</protein>
<accession>A0A8R1U379</accession>
<gene>
    <name evidence="1" type="primary">WBGene00092237</name>
</gene>
<reference evidence="1" key="2">
    <citation type="submission" date="2022-06" db="UniProtKB">
        <authorList>
            <consortium name="EnsemblMetazoa"/>
        </authorList>
    </citation>
    <scope>IDENTIFICATION</scope>
    <source>
        <strain evidence="1">PS312</strain>
    </source>
</reference>
<proteinExistence type="predicted"/>
<organism evidence="1 2">
    <name type="scientific">Pristionchus pacificus</name>
    <name type="common">Parasitic nematode worm</name>
    <dbReference type="NCBI Taxonomy" id="54126"/>
    <lineage>
        <taxon>Eukaryota</taxon>
        <taxon>Metazoa</taxon>
        <taxon>Ecdysozoa</taxon>
        <taxon>Nematoda</taxon>
        <taxon>Chromadorea</taxon>
        <taxon>Rhabditida</taxon>
        <taxon>Rhabditina</taxon>
        <taxon>Diplogasteromorpha</taxon>
        <taxon>Diplogasteroidea</taxon>
        <taxon>Neodiplogasteridae</taxon>
        <taxon>Pristionchus</taxon>
    </lineage>
</organism>